<dbReference type="EC" id="3.2.1.26" evidence="3 8"/>
<keyword evidence="9" id="KW-0963">Cytoplasm</keyword>
<comment type="function">
    <text evidence="9">Enables the bacterium to metabolize sucrose as a sole carbon source.</text>
</comment>
<evidence type="ECO:0000256" key="5">
    <source>
        <dbReference type="ARBA" id="ARBA00022801"/>
    </source>
</evidence>
<evidence type="ECO:0000313" key="12">
    <source>
        <dbReference type="EMBL" id="SFG31645.1"/>
    </source>
</evidence>
<dbReference type="GO" id="GO:0005985">
    <property type="term" value="P:sucrose metabolic process"/>
    <property type="evidence" value="ECO:0007669"/>
    <property type="project" value="UniProtKB-UniPathway"/>
</dbReference>
<dbReference type="Gene3D" id="2.115.10.20">
    <property type="entry name" value="Glycosyl hydrolase domain, family 43"/>
    <property type="match status" value="1"/>
</dbReference>
<dbReference type="InterPro" id="IPR006232">
    <property type="entry name" value="Suc6P_hydrolase"/>
</dbReference>
<dbReference type="UniPathway" id="UPA00238"/>
<dbReference type="GO" id="GO:0004564">
    <property type="term" value="F:beta-fructofuranosidase activity"/>
    <property type="evidence" value="ECO:0007669"/>
    <property type="project" value="UniProtKB-EC"/>
</dbReference>
<dbReference type="PANTHER" id="PTHR43101">
    <property type="entry name" value="BETA-FRUCTOSIDASE"/>
    <property type="match status" value="1"/>
</dbReference>
<comment type="subcellular location">
    <subcellularLocation>
        <location evidence="9">Cytoplasm</location>
    </subcellularLocation>
</comment>
<evidence type="ECO:0000256" key="4">
    <source>
        <dbReference type="ARBA" id="ARBA00019623"/>
    </source>
</evidence>
<evidence type="ECO:0000313" key="13">
    <source>
        <dbReference type="Proteomes" id="UP000198752"/>
    </source>
</evidence>
<dbReference type="Proteomes" id="UP000198752">
    <property type="component" value="Unassembled WGS sequence"/>
</dbReference>
<evidence type="ECO:0000259" key="10">
    <source>
        <dbReference type="Pfam" id="PF00251"/>
    </source>
</evidence>
<keyword evidence="9" id="KW-0119">Carbohydrate metabolism</keyword>
<proteinExistence type="inferred from homology"/>
<sequence>MAFDHHRMNGEIDREARRKGRWRFGYHIMAPSGWINDPNGLVQYKGMYHVFFQHYPNGVEWGPMHWGHVASRDLVNWKHYPIALTPGDACDRDGCFSGSAIEKEGEVCLIYTGHRYADAAKKSSDQVQCLAASRDGINFEKSPDNPIIGTHPKEGSGDFRDPKVWRRGDHFYLIAGTCKDHIGKVVLYRSSNLKNWTYLGVLAQSDGKLGYMWECPDFFALGGKHILMISPQGIEPDGDLYQNLHQTGYFVGNFDYEHMQFDYGDFTELDNGHDFYAAQSFQDNSGRRIVIGWMDMWDSPMPEQAEGWAGALTLPRELHLSENGKIRMTPVPELTQLRKRELVHESELLISENRSFHRLNEELMELEMLFDLKKSDANQFGIKLRCGETEETVIQYETASRVLTLDRSKGGAGPGGTRRTKLPEHDTLKFRIYLDRSSVEIFVNDGEKVMTSRIYPREQNHGVQLFARGGGAQVQNLRSWSLKDIWNEK</sequence>
<dbReference type="InterPro" id="IPR013189">
    <property type="entry name" value="Glyco_hydro_32_C"/>
</dbReference>
<dbReference type="InterPro" id="IPR001362">
    <property type="entry name" value="Glyco_hydro_32"/>
</dbReference>
<evidence type="ECO:0000256" key="6">
    <source>
        <dbReference type="ARBA" id="ARBA00023295"/>
    </source>
</evidence>
<dbReference type="NCBIfam" id="TIGR01322">
    <property type="entry name" value="scrB_fam"/>
    <property type="match status" value="1"/>
</dbReference>
<dbReference type="Gene3D" id="2.60.120.560">
    <property type="entry name" value="Exo-inulinase, domain 1"/>
    <property type="match status" value="1"/>
</dbReference>
<dbReference type="SUPFAM" id="SSF75005">
    <property type="entry name" value="Arabinanase/levansucrase/invertase"/>
    <property type="match status" value="1"/>
</dbReference>
<dbReference type="InterPro" id="IPR051214">
    <property type="entry name" value="GH32_Enzymes"/>
</dbReference>
<evidence type="ECO:0000256" key="1">
    <source>
        <dbReference type="ARBA" id="ARBA00004914"/>
    </source>
</evidence>
<dbReference type="EMBL" id="FOOY01000008">
    <property type="protein sequence ID" value="SFG31645.1"/>
    <property type="molecule type" value="Genomic_DNA"/>
</dbReference>
<keyword evidence="6 8" id="KW-0326">Glycosidase</keyword>
<feature type="domain" description="Glycosyl hydrolase family 32 N-terminal" evidence="10">
    <location>
        <begin position="27"/>
        <end position="330"/>
    </location>
</feature>
<dbReference type="STRING" id="269670.SAMN02982927_01324"/>
<dbReference type="InterPro" id="IPR013320">
    <property type="entry name" value="ConA-like_dom_sf"/>
</dbReference>
<comment type="pathway">
    <text evidence="1 9">Glycan biosynthesis; sucrose metabolism.</text>
</comment>
<dbReference type="Pfam" id="PF00251">
    <property type="entry name" value="Glyco_hydro_32N"/>
    <property type="match status" value="1"/>
</dbReference>
<feature type="domain" description="Glycosyl hydrolase family 32 C-terminal" evidence="11">
    <location>
        <begin position="333"/>
        <end position="481"/>
    </location>
</feature>
<evidence type="ECO:0000256" key="3">
    <source>
        <dbReference type="ARBA" id="ARBA00012758"/>
    </source>
</evidence>
<dbReference type="AlphaFoldDB" id="A0A1I2QSR6"/>
<gene>
    <name evidence="12" type="ORF">SAMN02982927_01324</name>
</gene>
<keyword evidence="5 8" id="KW-0378">Hydrolase</keyword>
<dbReference type="SMART" id="SM00640">
    <property type="entry name" value="Glyco_32"/>
    <property type="match status" value="1"/>
</dbReference>
<evidence type="ECO:0000256" key="9">
    <source>
        <dbReference type="RuleBase" id="RU365015"/>
    </source>
</evidence>
<dbReference type="PANTHER" id="PTHR43101:SF1">
    <property type="entry name" value="BETA-FRUCTOSIDASE"/>
    <property type="match status" value="1"/>
</dbReference>
<evidence type="ECO:0000256" key="2">
    <source>
        <dbReference type="ARBA" id="ARBA00009902"/>
    </source>
</evidence>
<accession>A0A1I2QSR6</accession>
<protein>
    <recommendedName>
        <fullName evidence="4 8">Sucrose-6-phosphate hydrolase</fullName>
        <ecNumber evidence="3 8">3.2.1.26</ecNumber>
    </recommendedName>
    <alternativeName>
        <fullName evidence="7 9">Invertase</fullName>
    </alternativeName>
</protein>
<dbReference type="CDD" id="cd08996">
    <property type="entry name" value="GH32_FFase"/>
    <property type="match status" value="1"/>
</dbReference>
<dbReference type="InterPro" id="IPR013148">
    <property type="entry name" value="Glyco_hydro_32_N"/>
</dbReference>
<evidence type="ECO:0000256" key="8">
    <source>
        <dbReference type="RuleBase" id="RU362110"/>
    </source>
</evidence>
<dbReference type="GO" id="GO:0005737">
    <property type="term" value="C:cytoplasm"/>
    <property type="evidence" value="ECO:0007669"/>
    <property type="project" value="UniProtKB-SubCell"/>
</dbReference>
<name>A0A1I2QSR6_9BACL</name>
<organism evidence="12 13">
    <name type="scientific">Sporolactobacillus nakayamae</name>
    <dbReference type="NCBI Taxonomy" id="269670"/>
    <lineage>
        <taxon>Bacteria</taxon>
        <taxon>Bacillati</taxon>
        <taxon>Bacillota</taxon>
        <taxon>Bacilli</taxon>
        <taxon>Bacillales</taxon>
        <taxon>Sporolactobacillaceae</taxon>
        <taxon>Sporolactobacillus</taxon>
    </lineage>
</organism>
<dbReference type="Pfam" id="PF08244">
    <property type="entry name" value="Glyco_hydro_32C"/>
    <property type="match status" value="1"/>
</dbReference>
<comment type="similarity">
    <text evidence="2 8">Belongs to the glycosyl hydrolase 32 family.</text>
</comment>
<keyword evidence="13" id="KW-1185">Reference proteome</keyword>
<dbReference type="RefSeq" id="WP_245734110.1">
    <property type="nucleotide sequence ID" value="NZ_FOOY01000008.1"/>
</dbReference>
<evidence type="ECO:0000259" key="11">
    <source>
        <dbReference type="Pfam" id="PF08244"/>
    </source>
</evidence>
<comment type="catalytic activity">
    <reaction evidence="8">
        <text>Hydrolysis of terminal non-reducing beta-D-fructofuranoside residues in beta-D-fructofuranosides.</text>
        <dbReference type="EC" id="3.2.1.26"/>
    </reaction>
</comment>
<dbReference type="SUPFAM" id="SSF49899">
    <property type="entry name" value="Concanavalin A-like lectins/glucanases"/>
    <property type="match status" value="1"/>
</dbReference>
<evidence type="ECO:0000256" key="7">
    <source>
        <dbReference type="ARBA" id="ARBA00033367"/>
    </source>
</evidence>
<dbReference type="InterPro" id="IPR023296">
    <property type="entry name" value="Glyco_hydro_beta-prop_sf"/>
</dbReference>
<reference evidence="13" key="1">
    <citation type="submission" date="2016-10" db="EMBL/GenBank/DDBJ databases">
        <authorList>
            <person name="Varghese N."/>
            <person name="Submissions S."/>
        </authorList>
    </citation>
    <scope>NUCLEOTIDE SEQUENCE [LARGE SCALE GENOMIC DNA]</scope>
    <source>
        <strain evidence="13">ATCC 700379</strain>
    </source>
</reference>